<proteinExistence type="inferred from homology"/>
<accession>A0A443SAR4</accession>
<sequence length="562" mass="62693">MNEIDKADLYAGAVFIKQSLDWNLYASVGLLLIIACIFTVVGGLSTVIWTDFVQTILMVAGALYLMIISFEKVGGYAQIFSKFPSANPTNNSLIRMDANNESCSRVTPYFDRFVKPATDDDLPWTGLVFGIMISNVWYWCSDQVIVQRTLSSKNLSHAKGGCILAAILKFTPLFLLVLPGMAARILFPGNNYTAQSKKKNKKYISDRVACSDPNVCKEICGSERGCTNIAYPLLVINLMPIGATGLMLSVMMAALMSSLTSIFNSCSTIFTIDIWKRFRKNCSEVEQVIVGRVFVVILVAISVLWIPLIEAMQGSQLFHYIQSVTSYLAPPICAVYLLSVLWERINETGAFWGLMVGLVVGVIRFILELAYSKPMCGSAEIDQRPAILSSVHYLHFSIILFTIVCIVSITLSLMTEEIDSKYLQRLTYWTRFSDKVRIDINQTNHVLPKSIGVFNVAFDARNETIETMQNANENIKSEQNSSRDANNIINMLYFVCCLRSEYNKSQVSTANAKQITTINLEENAKIEATSVKESPFWSSVCSIFAVITVVVTSFVLGFYSKF</sequence>
<keyword evidence="4 8" id="KW-1133">Transmembrane helix</keyword>
<dbReference type="VEuPathDB" id="VectorBase:LDEU007393"/>
<evidence type="ECO:0000256" key="8">
    <source>
        <dbReference type="SAM" id="Phobius"/>
    </source>
</evidence>
<evidence type="ECO:0000256" key="4">
    <source>
        <dbReference type="ARBA" id="ARBA00022989"/>
    </source>
</evidence>
<dbReference type="PANTHER" id="PTHR11819:SF195">
    <property type="entry name" value="SODIUM_GLUCOSE COTRANSPORTER 4"/>
    <property type="match status" value="1"/>
</dbReference>
<dbReference type="AlphaFoldDB" id="A0A443SAR4"/>
<keyword evidence="3 8" id="KW-0812">Transmembrane</keyword>
<feature type="coiled-coil region" evidence="7">
    <location>
        <begin position="461"/>
        <end position="488"/>
    </location>
</feature>
<dbReference type="Gene3D" id="1.20.1730.10">
    <property type="entry name" value="Sodium/glucose cotransporter"/>
    <property type="match status" value="1"/>
</dbReference>
<dbReference type="InterPro" id="IPR001734">
    <property type="entry name" value="Na/solute_symporter"/>
</dbReference>
<dbReference type="InterPro" id="IPR018212">
    <property type="entry name" value="Na/solute_symporter_CS"/>
</dbReference>
<dbReference type="PROSITE" id="PS50283">
    <property type="entry name" value="NA_SOLUT_SYMP_3"/>
    <property type="match status" value="1"/>
</dbReference>
<comment type="similarity">
    <text evidence="2 6">Belongs to the sodium:solute symporter (SSF) (TC 2.A.21) family.</text>
</comment>
<dbReference type="PROSITE" id="PS00457">
    <property type="entry name" value="NA_SOLUT_SYMP_2"/>
    <property type="match status" value="1"/>
</dbReference>
<keyword evidence="7" id="KW-0175">Coiled coil</keyword>
<dbReference type="GO" id="GO:0005886">
    <property type="term" value="C:plasma membrane"/>
    <property type="evidence" value="ECO:0007669"/>
    <property type="project" value="TreeGrafter"/>
</dbReference>
<dbReference type="Pfam" id="PF00474">
    <property type="entry name" value="SSF"/>
    <property type="match status" value="1"/>
</dbReference>
<feature type="transmembrane region" description="Helical" evidence="8">
    <location>
        <begin position="288"/>
        <end position="308"/>
    </location>
</feature>
<feature type="transmembrane region" description="Helical" evidence="8">
    <location>
        <begin position="241"/>
        <end position="267"/>
    </location>
</feature>
<evidence type="ECO:0000256" key="6">
    <source>
        <dbReference type="RuleBase" id="RU362091"/>
    </source>
</evidence>
<gene>
    <name evidence="9" type="ORF">B4U80_04166</name>
</gene>
<evidence type="ECO:0000256" key="3">
    <source>
        <dbReference type="ARBA" id="ARBA00022692"/>
    </source>
</evidence>
<dbReference type="STRING" id="299467.A0A443SAR4"/>
<feature type="transmembrane region" description="Helical" evidence="8">
    <location>
        <begin position="393"/>
        <end position="415"/>
    </location>
</feature>
<name>A0A443SAR4_9ACAR</name>
<dbReference type="NCBIfam" id="TIGR00813">
    <property type="entry name" value="sss"/>
    <property type="match status" value="1"/>
</dbReference>
<feature type="transmembrane region" description="Helical" evidence="8">
    <location>
        <begin position="24"/>
        <end position="45"/>
    </location>
</feature>
<evidence type="ECO:0000256" key="1">
    <source>
        <dbReference type="ARBA" id="ARBA00004141"/>
    </source>
</evidence>
<evidence type="ECO:0000313" key="10">
    <source>
        <dbReference type="Proteomes" id="UP000288716"/>
    </source>
</evidence>
<dbReference type="EMBL" id="NCKV01004611">
    <property type="protein sequence ID" value="RWS24646.1"/>
    <property type="molecule type" value="Genomic_DNA"/>
</dbReference>
<comment type="caution">
    <text evidence="9">The sequence shown here is derived from an EMBL/GenBank/DDBJ whole genome shotgun (WGS) entry which is preliminary data.</text>
</comment>
<feature type="transmembrane region" description="Helical" evidence="8">
    <location>
        <begin position="349"/>
        <end position="367"/>
    </location>
</feature>
<evidence type="ECO:0000256" key="2">
    <source>
        <dbReference type="ARBA" id="ARBA00006434"/>
    </source>
</evidence>
<dbReference type="Proteomes" id="UP000288716">
    <property type="component" value="Unassembled WGS sequence"/>
</dbReference>
<comment type="subcellular location">
    <subcellularLocation>
        <location evidence="1">Membrane</location>
        <topology evidence="1">Multi-pass membrane protein</topology>
    </subcellularLocation>
</comment>
<feature type="transmembrane region" description="Helical" evidence="8">
    <location>
        <begin position="320"/>
        <end position="342"/>
    </location>
</feature>
<feature type="transmembrane region" description="Helical" evidence="8">
    <location>
        <begin position="122"/>
        <end position="140"/>
    </location>
</feature>
<feature type="transmembrane region" description="Helical" evidence="8">
    <location>
        <begin position="52"/>
        <end position="70"/>
    </location>
</feature>
<feature type="transmembrane region" description="Helical" evidence="8">
    <location>
        <begin position="161"/>
        <end position="187"/>
    </location>
</feature>
<feature type="transmembrane region" description="Helical" evidence="8">
    <location>
        <begin position="536"/>
        <end position="559"/>
    </location>
</feature>
<evidence type="ECO:0000313" key="9">
    <source>
        <dbReference type="EMBL" id="RWS24646.1"/>
    </source>
</evidence>
<keyword evidence="5 8" id="KW-0472">Membrane</keyword>
<keyword evidence="10" id="KW-1185">Reference proteome</keyword>
<reference evidence="9 10" key="1">
    <citation type="journal article" date="2018" name="Gigascience">
        <title>Genomes of trombidid mites reveal novel predicted allergens and laterally-transferred genes associated with secondary metabolism.</title>
        <authorList>
            <person name="Dong X."/>
            <person name="Chaisiri K."/>
            <person name="Xia D."/>
            <person name="Armstrong S.D."/>
            <person name="Fang Y."/>
            <person name="Donnelly M.J."/>
            <person name="Kadowaki T."/>
            <person name="McGarry J.W."/>
            <person name="Darby A.C."/>
            <person name="Makepeace B.L."/>
        </authorList>
    </citation>
    <scope>NUCLEOTIDE SEQUENCE [LARGE SCALE GENOMIC DNA]</scope>
    <source>
        <strain evidence="9">UoL-UT</strain>
    </source>
</reference>
<dbReference type="CDD" id="cd10329">
    <property type="entry name" value="SLC5sbd_SGLT1-like"/>
    <property type="match status" value="1"/>
</dbReference>
<evidence type="ECO:0000256" key="5">
    <source>
        <dbReference type="ARBA" id="ARBA00023136"/>
    </source>
</evidence>
<dbReference type="OrthoDB" id="6132759at2759"/>
<dbReference type="InterPro" id="IPR038377">
    <property type="entry name" value="Na/Glc_symporter_sf"/>
</dbReference>
<dbReference type="GO" id="GO:0005412">
    <property type="term" value="F:D-glucose:sodium symporter activity"/>
    <property type="evidence" value="ECO:0007669"/>
    <property type="project" value="TreeGrafter"/>
</dbReference>
<protein>
    <submittedName>
        <fullName evidence="9">Sodium/glucose cotransporter 4-like protein</fullName>
    </submittedName>
</protein>
<organism evidence="9 10">
    <name type="scientific">Leptotrombidium deliense</name>
    <dbReference type="NCBI Taxonomy" id="299467"/>
    <lineage>
        <taxon>Eukaryota</taxon>
        <taxon>Metazoa</taxon>
        <taxon>Ecdysozoa</taxon>
        <taxon>Arthropoda</taxon>
        <taxon>Chelicerata</taxon>
        <taxon>Arachnida</taxon>
        <taxon>Acari</taxon>
        <taxon>Acariformes</taxon>
        <taxon>Trombidiformes</taxon>
        <taxon>Prostigmata</taxon>
        <taxon>Anystina</taxon>
        <taxon>Parasitengona</taxon>
        <taxon>Trombiculoidea</taxon>
        <taxon>Trombiculidae</taxon>
        <taxon>Leptotrombidium</taxon>
    </lineage>
</organism>
<evidence type="ECO:0000256" key="7">
    <source>
        <dbReference type="SAM" id="Coils"/>
    </source>
</evidence>
<dbReference type="PANTHER" id="PTHR11819">
    <property type="entry name" value="SOLUTE CARRIER FAMILY 5"/>
    <property type="match status" value="1"/>
</dbReference>